<proteinExistence type="predicted"/>
<dbReference type="HOGENOM" id="CLU_209555_0_0_9"/>
<sequence length="52" mass="6449">MHNEHNLLLFRREVNRLREEYKNCEKELIKSEIHRDIILLSEAIKVDYKVNR</sequence>
<evidence type="ECO:0000256" key="1">
    <source>
        <dbReference type="SAM" id="Coils"/>
    </source>
</evidence>
<evidence type="ECO:0000313" key="3">
    <source>
        <dbReference type="Proteomes" id="UP000031829"/>
    </source>
</evidence>
<evidence type="ECO:0000313" key="2">
    <source>
        <dbReference type="EMBL" id="AJI25664.1"/>
    </source>
</evidence>
<keyword evidence="2" id="KW-0614">Plasmid</keyword>
<feature type="coiled-coil region" evidence="1">
    <location>
        <begin position="7"/>
        <end position="34"/>
    </location>
</feature>
<keyword evidence="1" id="KW-0175">Coiled coil</keyword>
<dbReference type="EMBL" id="CP009921">
    <property type="protein sequence ID" value="AJI25664.1"/>
    <property type="molecule type" value="Genomic_DNA"/>
</dbReference>
<dbReference type="AlphaFoldDB" id="A0A0B6B0F9"/>
<gene>
    <name evidence="2" type="ORF">BG04_5624</name>
</gene>
<dbReference type="KEGG" id="bmeg:BG04_5624"/>
<accession>A0A0B6B0F9</accession>
<protein>
    <submittedName>
        <fullName evidence="2">Uncharacterized protein</fullName>
    </submittedName>
</protein>
<dbReference type="Proteomes" id="UP000031829">
    <property type="component" value="Plasmid pBMV_2"/>
</dbReference>
<reference evidence="2 3" key="1">
    <citation type="journal article" date="2015" name="Genome Announc.">
        <title>Complete genome sequences for 35 biothreat assay-relevant bacillus species.</title>
        <authorList>
            <person name="Johnson S.L."/>
            <person name="Daligault H.E."/>
            <person name="Davenport K.W."/>
            <person name="Jaissle J."/>
            <person name="Frey K.G."/>
            <person name="Ladner J.T."/>
            <person name="Broomall S.M."/>
            <person name="Bishop-Lilly K.A."/>
            <person name="Bruce D.C."/>
            <person name="Gibbons H.S."/>
            <person name="Coyne S.R."/>
            <person name="Lo C.C."/>
            <person name="Meincke L."/>
            <person name="Munk A.C."/>
            <person name="Koroleva G.I."/>
            <person name="Rosenzweig C.N."/>
            <person name="Palacios G.F."/>
            <person name="Redden C.L."/>
            <person name="Minogue T.D."/>
            <person name="Chain P.S."/>
        </authorList>
    </citation>
    <scope>NUCLEOTIDE SEQUENCE [LARGE SCALE GENOMIC DNA]</scope>
    <source>
        <strain evidence="3">ATCC 14581 / DSM 32 / JCM 2506 / NBRC 15308 / NCIMB 9376 / NCTC 10342 / NRRL B-14308 / VKM B-512</strain>
        <plasmid evidence="2 3">pBMV_2</plasmid>
    </source>
</reference>
<organism evidence="2 3">
    <name type="scientific">Priestia megaterium (strain ATCC 14581 / DSM 32 / CCUG 1817 / JCM 2506 / NBRC 15308 / NCIMB 9376 / NCTC 10342 / NRRL B-14308 / VKM B-512 / Ford 19)</name>
    <name type="common">Bacillus megaterium</name>
    <dbReference type="NCBI Taxonomy" id="1348623"/>
    <lineage>
        <taxon>Bacteria</taxon>
        <taxon>Bacillati</taxon>
        <taxon>Bacillota</taxon>
        <taxon>Bacilli</taxon>
        <taxon>Bacillales</taxon>
        <taxon>Bacillaceae</taxon>
        <taxon>Priestia</taxon>
    </lineage>
</organism>
<name>A0A0B6B0F9_PRIM2</name>
<geneLocation type="plasmid" evidence="2 3">
    <name>pBMV_2</name>
</geneLocation>